<gene>
    <name evidence="6" type="ORF">GCM10007971_19920</name>
</gene>
<protein>
    <recommendedName>
        <fullName evidence="4">Phosphoesterase</fullName>
        <ecNumber evidence="4">3.1.4.-</ecNumber>
    </recommendedName>
</protein>
<evidence type="ECO:0000256" key="2">
    <source>
        <dbReference type="ARBA" id="ARBA00022723"/>
    </source>
</evidence>
<dbReference type="PROSITE" id="PS01269">
    <property type="entry name" value="UPF0025"/>
    <property type="match status" value="1"/>
</dbReference>
<evidence type="ECO:0000256" key="1">
    <source>
        <dbReference type="ARBA" id="ARBA00008950"/>
    </source>
</evidence>
<dbReference type="EMBL" id="BMOS01000012">
    <property type="protein sequence ID" value="GGN58179.1"/>
    <property type="molecule type" value="Genomic_DNA"/>
</dbReference>
<dbReference type="GO" id="GO:0016787">
    <property type="term" value="F:hydrolase activity"/>
    <property type="evidence" value="ECO:0007669"/>
    <property type="project" value="UniProtKB-UniRule"/>
</dbReference>
<dbReference type="InterPro" id="IPR000979">
    <property type="entry name" value="Phosphodiesterase_MJ0936/Vps29"/>
</dbReference>
<dbReference type="CDD" id="cd00841">
    <property type="entry name" value="MPP_YfcE"/>
    <property type="match status" value="1"/>
</dbReference>
<dbReference type="InterPro" id="IPR020935">
    <property type="entry name" value="PdiEstase_YfcE_CS"/>
</dbReference>
<reference evidence="6" key="2">
    <citation type="submission" date="2020-09" db="EMBL/GenBank/DDBJ databases">
        <authorList>
            <person name="Sun Q."/>
            <person name="Ohkuma M."/>
        </authorList>
    </citation>
    <scope>NUCLEOTIDE SEQUENCE</scope>
    <source>
        <strain evidence="6">JCM 17251</strain>
    </source>
</reference>
<evidence type="ECO:0000256" key="3">
    <source>
        <dbReference type="ARBA" id="ARBA00022801"/>
    </source>
</evidence>
<dbReference type="AlphaFoldDB" id="A0A917XYJ5"/>
<evidence type="ECO:0000256" key="4">
    <source>
        <dbReference type="RuleBase" id="RU362039"/>
    </source>
</evidence>
<dbReference type="RefSeq" id="WP_156858022.1">
    <property type="nucleotide sequence ID" value="NZ_BMOS01000012.1"/>
</dbReference>
<dbReference type="EC" id="3.1.4.-" evidence="4"/>
<name>A0A917XYJ5_9BACI</name>
<keyword evidence="3" id="KW-0378">Hydrolase</keyword>
<dbReference type="InterPro" id="IPR041802">
    <property type="entry name" value="MPP_YfcE"/>
</dbReference>
<dbReference type="InterPro" id="IPR029052">
    <property type="entry name" value="Metallo-depent_PP-like"/>
</dbReference>
<comment type="cofactor">
    <cofactor evidence="4">
        <name>a divalent metal cation</name>
        <dbReference type="ChEBI" id="CHEBI:60240"/>
    </cofactor>
</comment>
<keyword evidence="2 4" id="KW-0479">Metal-binding</keyword>
<keyword evidence="7" id="KW-1185">Reference proteome</keyword>
<sequence length="171" mass="19291">MTKVLIVSDSHGLAEELSEIKERHEVDYLIHCGDSELDIDSGPMEDFYKVAGNCDFDNRYPIEQTMEIDGLNFLIVHGHLHKVNYGLTALSLRAREANADVVCFGHTHVAGVVQEGEQLFINPGSIYQPRGGMQEKTYAILEWDTGQQDIAVKFYTLTGEHYRALDYPKNT</sequence>
<dbReference type="GO" id="GO:0046872">
    <property type="term" value="F:metal ion binding"/>
    <property type="evidence" value="ECO:0007669"/>
    <property type="project" value="UniProtKB-KW"/>
</dbReference>
<evidence type="ECO:0000313" key="7">
    <source>
        <dbReference type="Proteomes" id="UP000624041"/>
    </source>
</evidence>
<dbReference type="InterPro" id="IPR024654">
    <property type="entry name" value="Calcineurin-like_PHP_lpxH"/>
</dbReference>
<dbReference type="Proteomes" id="UP000624041">
    <property type="component" value="Unassembled WGS sequence"/>
</dbReference>
<comment type="caution">
    <text evidence="6">The sequence shown here is derived from an EMBL/GenBank/DDBJ whole genome shotgun (WGS) entry which is preliminary data.</text>
</comment>
<evidence type="ECO:0000259" key="5">
    <source>
        <dbReference type="Pfam" id="PF12850"/>
    </source>
</evidence>
<dbReference type="Pfam" id="PF12850">
    <property type="entry name" value="Metallophos_2"/>
    <property type="match status" value="1"/>
</dbReference>
<dbReference type="SUPFAM" id="SSF56300">
    <property type="entry name" value="Metallo-dependent phosphatases"/>
    <property type="match status" value="1"/>
</dbReference>
<evidence type="ECO:0000313" key="6">
    <source>
        <dbReference type="EMBL" id="GGN58179.1"/>
    </source>
</evidence>
<reference evidence="6" key="1">
    <citation type="journal article" date="2014" name="Int. J. Syst. Evol. Microbiol.">
        <title>Complete genome sequence of Corynebacterium casei LMG S-19264T (=DSM 44701T), isolated from a smear-ripened cheese.</title>
        <authorList>
            <consortium name="US DOE Joint Genome Institute (JGI-PGF)"/>
            <person name="Walter F."/>
            <person name="Albersmeier A."/>
            <person name="Kalinowski J."/>
            <person name="Ruckert C."/>
        </authorList>
    </citation>
    <scope>NUCLEOTIDE SEQUENCE</scope>
    <source>
        <strain evidence="6">JCM 17251</strain>
    </source>
</reference>
<proteinExistence type="inferred from homology"/>
<dbReference type="NCBIfam" id="TIGR00040">
    <property type="entry name" value="yfcE"/>
    <property type="match status" value="1"/>
</dbReference>
<organism evidence="6 7">
    <name type="scientific">Oceanobacillus indicireducens</name>
    <dbReference type="NCBI Taxonomy" id="1004261"/>
    <lineage>
        <taxon>Bacteria</taxon>
        <taxon>Bacillati</taxon>
        <taxon>Bacillota</taxon>
        <taxon>Bacilli</taxon>
        <taxon>Bacillales</taxon>
        <taxon>Bacillaceae</taxon>
        <taxon>Oceanobacillus</taxon>
    </lineage>
</organism>
<feature type="domain" description="Calcineurin-like phosphoesterase" evidence="5">
    <location>
        <begin position="3"/>
        <end position="145"/>
    </location>
</feature>
<accession>A0A917XYJ5</accession>
<dbReference type="PANTHER" id="PTHR11124">
    <property type="entry name" value="VACUOLAR SORTING PROTEIN VPS29"/>
    <property type="match status" value="1"/>
</dbReference>
<dbReference type="Gene3D" id="3.60.21.10">
    <property type="match status" value="1"/>
</dbReference>
<comment type="similarity">
    <text evidence="1 4">Belongs to the metallophosphoesterase superfamily. YfcE family.</text>
</comment>